<dbReference type="GO" id="GO:0051536">
    <property type="term" value="F:iron-sulfur cluster binding"/>
    <property type="evidence" value="ECO:0007669"/>
    <property type="project" value="UniProtKB-KW"/>
</dbReference>
<dbReference type="Pfam" id="PF00724">
    <property type="entry name" value="Oxidored_FMN"/>
    <property type="match status" value="1"/>
</dbReference>
<proteinExistence type="inferred from homology"/>
<keyword evidence="8" id="KW-0408">Iron</keyword>
<organism evidence="13 14">
    <name type="scientific">Brachybacterium phenoliresistens</name>
    <dbReference type="NCBI Taxonomy" id="396014"/>
    <lineage>
        <taxon>Bacteria</taxon>
        <taxon>Bacillati</taxon>
        <taxon>Actinomycetota</taxon>
        <taxon>Actinomycetes</taxon>
        <taxon>Micrococcales</taxon>
        <taxon>Dermabacteraceae</taxon>
        <taxon>Brachybacterium</taxon>
    </lineage>
</organism>
<dbReference type="EMBL" id="JDYK01000008">
    <property type="protein sequence ID" value="EWS81280.1"/>
    <property type="molecule type" value="Genomic_DNA"/>
</dbReference>
<dbReference type="InterPro" id="IPR023753">
    <property type="entry name" value="FAD/NAD-binding_dom"/>
</dbReference>
<feature type="compositionally biased region" description="Low complexity" evidence="10">
    <location>
        <begin position="18"/>
        <end position="29"/>
    </location>
</feature>
<evidence type="ECO:0000256" key="3">
    <source>
        <dbReference type="ARBA" id="ARBA00011048"/>
    </source>
</evidence>
<dbReference type="PANTHER" id="PTHR42917:SF2">
    <property type="entry name" value="2,4-DIENOYL-COA REDUCTASE [(2E)-ENOYL-COA-PRODUCING]"/>
    <property type="match status" value="1"/>
</dbReference>
<feature type="compositionally biased region" description="Pro residues" evidence="10">
    <location>
        <begin position="1"/>
        <end position="17"/>
    </location>
</feature>
<evidence type="ECO:0000313" key="14">
    <source>
        <dbReference type="Proteomes" id="UP000023067"/>
    </source>
</evidence>
<evidence type="ECO:0000259" key="11">
    <source>
        <dbReference type="Pfam" id="PF00724"/>
    </source>
</evidence>
<evidence type="ECO:0000256" key="1">
    <source>
        <dbReference type="ARBA" id="ARBA00001917"/>
    </source>
</evidence>
<dbReference type="SUPFAM" id="SSF51905">
    <property type="entry name" value="FAD/NAD(P)-binding domain"/>
    <property type="match status" value="1"/>
</dbReference>
<gene>
    <name evidence="13" type="ORF">BF93_17060</name>
</gene>
<accession>Z9JSC4</accession>
<keyword evidence="4" id="KW-0285">Flavoprotein</keyword>
<dbReference type="eggNOG" id="COG0446">
    <property type="taxonomic scope" value="Bacteria"/>
</dbReference>
<dbReference type="RefSeq" id="WP_084148407.1">
    <property type="nucleotide sequence ID" value="NZ_KK069993.1"/>
</dbReference>
<dbReference type="Gene3D" id="3.20.20.70">
    <property type="entry name" value="Aldolase class I"/>
    <property type="match status" value="1"/>
</dbReference>
<dbReference type="SUPFAM" id="SSF51395">
    <property type="entry name" value="FMN-linked oxidoreductases"/>
    <property type="match status" value="1"/>
</dbReference>
<dbReference type="STRING" id="396014.BF93_17060"/>
<evidence type="ECO:0000256" key="7">
    <source>
        <dbReference type="ARBA" id="ARBA00023002"/>
    </source>
</evidence>
<keyword evidence="9" id="KW-0411">Iron-sulfur</keyword>
<evidence type="ECO:0000313" key="13">
    <source>
        <dbReference type="EMBL" id="EWS81280.1"/>
    </source>
</evidence>
<evidence type="ECO:0000256" key="6">
    <source>
        <dbReference type="ARBA" id="ARBA00022723"/>
    </source>
</evidence>
<dbReference type="Gene3D" id="3.40.50.720">
    <property type="entry name" value="NAD(P)-binding Rossmann-like Domain"/>
    <property type="match status" value="1"/>
</dbReference>
<name>Z9JSC4_9MICO</name>
<feature type="region of interest" description="Disordered" evidence="10">
    <location>
        <begin position="1"/>
        <end position="29"/>
    </location>
</feature>
<dbReference type="GO" id="GO:0008670">
    <property type="term" value="F:2,4-dienoyl-CoA reductase (NADPH) activity"/>
    <property type="evidence" value="ECO:0007669"/>
    <property type="project" value="TreeGrafter"/>
</dbReference>
<keyword evidence="6" id="KW-0479">Metal-binding</keyword>
<feature type="domain" description="FAD/NAD(P)-binding" evidence="12">
    <location>
        <begin position="404"/>
        <end position="671"/>
    </location>
</feature>
<evidence type="ECO:0000256" key="10">
    <source>
        <dbReference type="SAM" id="MobiDB-lite"/>
    </source>
</evidence>
<comment type="cofactor">
    <cofactor evidence="2">
        <name>[4Fe-4S] cluster</name>
        <dbReference type="ChEBI" id="CHEBI:49883"/>
    </cofactor>
</comment>
<dbReference type="HOGENOM" id="CLU_012153_1_1_11"/>
<dbReference type="InterPro" id="IPR036188">
    <property type="entry name" value="FAD/NAD-bd_sf"/>
</dbReference>
<evidence type="ECO:0000256" key="5">
    <source>
        <dbReference type="ARBA" id="ARBA00022643"/>
    </source>
</evidence>
<dbReference type="AlphaFoldDB" id="Z9JSC4"/>
<dbReference type="Proteomes" id="UP000023067">
    <property type="component" value="Unassembled WGS sequence"/>
</dbReference>
<evidence type="ECO:0000256" key="2">
    <source>
        <dbReference type="ARBA" id="ARBA00001966"/>
    </source>
</evidence>
<dbReference type="PRINTS" id="PR00368">
    <property type="entry name" value="FADPNR"/>
</dbReference>
<dbReference type="CDD" id="cd02930">
    <property type="entry name" value="DCR_FMN"/>
    <property type="match status" value="1"/>
</dbReference>
<keyword evidence="14" id="KW-1185">Reference proteome</keyword>
<dbReference type="GO" id="GO:0010181">
    <property type="term" value="F:FMN binding"/>
    <property type="evidence" value="ECO:0007669"/>
    <property type="project" value="InterPro"/>
</dbReference>
<reference evidence="13 14" key="1">
    <citation type="submission" date="2014-02" db="EMBL/GenBank/DDBJ databases">
        <title>Genome sequence of Brachybacterium phenoliresistens strain W13A50.</title>
        <authorList>
            <person name="Wang X."/>
        </authorList>
    </citation>
    <scope>NUCLEOTIDE SEQUENCE [LARGE SCALE GENOMIC DNA]</scope>
    <source>
        <strain evidence="13 14">W13A50</strain>
    </source>
</reference>
<dbReference type="PANTHER" id="PTHR42917">
    <property type="entry name" value="2,4-DIENOYL-COA REDUCTASE"/>
    <property type="match status" value="1"/>
</dbReference>
<dbReference type="GO" id="GO:0046872">
    <property type="term" value="F:metal ion binding"/>
    <property type="evidence" value="ECO:0007669"/>
    <property type="project" value="UniProtKB-KW"/>
</dbReference>
<dbReference type="GO" id="GO:0033543">
    <property type="term" value="P:fatty acid beta-oxidation, unsaturated, even number, reductase/isomerase pathway"/>
    <property type="evidence" value="ECO:0007669"/>
    <property type="project" value="TreeGrafter"/>
</dbReference>
<evidence type="ECO:0000259" key="12">
    <source>
        <dbReference type="Pfam" id="PF07992"/>
    </source>
</evidence>
<keyword evidence="5" id="KW-0288">FMN</keyword>
<dbReference type="OrthoDB" id="3169239at2"/>
<sequence length="709" mass="74799">MSAPSPTPAPTPAPFPASAPTAPSAFPASPRRLLSPLELGPFTVRNRLVMGSMHTGLEDRAEDVPRLAEFLAERARGGAGLIVTGGFSPDLSGRLTAHSRVFDGRLAERHRLVTRAVHEHDGRILLQILHAGRYAAHPLAVSASSTRAPISPIRARRMSRWGIGRLIRAYAATARRAREAGYDGVEIMGSEGYLLNQFAAPRTNRRRDAWGVDAAGRRALPLAVTAAVREALGADRLLSYRISLLDLVEEGQTWEETLDLAQGLIAAGADVLSTGIGWHEARVPTIATSVPRGAFVPVTARLRAAVDVPVVASNRVHDPALAEQVLARGEADLVSMARPFLADPELPNKLAAHRAREVVACIACNQSCLDRVFVGEGASCLVNPRAAHETTLRLVPVPAHRARRVAVVGGGPAGLEAAVAAASRGHHVTLFEASEELGGQFLLAARIPGKEDYAQALESWRARLLAAGVGVRLGVRARVEDLAGFDTVIVATGVRPREVELAPASAGGPVVVSYAQLLSGEATAGNRVAIIGAGGIGVDVAEFLTAPTPSFTLDVEAWRERWGIGDPAQHRGGLQPREKGGPAPTTAPSGREVHLLQRSTTRIGAGLGRTTGWVHRAELRHAGVRQHVGVEYLGLAPEGLRIREDGAETLLEVDTVVLCAGQESVRDLADELAALPDGPAVHVIGGAERAAQLDAQRAIRQAVEVAAAL</sequence>
<dbReference type="PRINTS" id="PR00469">
    <property type="entry name" value="PNDRDTASEII"/>
</dbReference>
<dbReference type="InterPro" id="IPR013785">
    <property type="entry name" value="Aldolase_TIM"/>
</dbReference>
<dbReference type="InterPro" id="IPR001155">
    <property type="entry name" value="OxRdtase_FMN_N"/>
</dbReference>
<keyword evidence="7" id="KW-0560">Oxidoreductase</keyword>
<dbReference type="Gene3D" id="3.50.50.60">
    <property type="entry name" value="FAD/NAD(P)-binding domain"/>
    <property type="match status" value="1"/>
</dbReference>
<comment type="cofactor">
    <cofactor evidence="1">
        <name>FMN</name>
        <dbReference type="ChEBI" id="CHEBI:58210"/>
    </cofactor>
</comment>
<comment type="similarity">
    <text evidence="3">In the N-terminal section; belongs to the NADH:flavin oxidoreductase/NADH oxidase family.</text>
</comment>
<evidence type="ECO:0000256" key="4">
    <source>
        <dbReference type="ARBA" id="ARBA00022630"/>
    </source>
</evidence>
<dbReference type="eggNOG" id="COG1902">
    <property type="taxonomic scope" value="Bacteria"/>
</dbReference>
<dbReference type="SUPFAM" id="SSF51971">
    <property type="entry name" value="Nucleotide-binding domain"/>
    <property type="match status" value="1"/>
</dbReference>
<protein>
    <submittedName>
        <fullName evidence="13">2,4-dienoyl-CoA reductase</fullName>
    </submittedName>
</protein>
<dbReference type="Pfam" id="PF07992">
    <property type="entry name" value="Pyr_redox_2"/>
    <property type="match status" value="1"/>
</dbReference>
<comment type="caution">
    <text evidence="13">The sequence shown here is derived from an EMBL/GenBank/DDBJ whole genome shotgun (WGS) entry which is preliminary data.</text>
</comment>
<dbReference type="PATRIC" id="fig|396014.3.peg.1754"/>
<evidence type="ECO:0000256" key="8">
    <source>
        <dbReference type="ARBA" id="ARBA00023004"/>
    </source>
</evidence>
<feature type="region of interest" description="Disordered" evidence="10">
    <location>
        <begin position="566"/>
        <end position="591"/>
    </location>
</feature>
<evidence type="ECO:0000256" key="9">
    <source>
        <dbReference type="ARBA" id="ARBA00023014"/>
    </source>
</evidence>
<dbReference type="InterPro" id="IPR051793">
    <property type="entry name" value="NADH:flavin_oxidoreductase"/>
</dbReference>
<feature type="domain" description="NADH:flavin oxidoreductase/NADH oxidase N-terminal" evidence="11">
    <location>
        <begin position="33"/>
        <end position="356"/>
    </location>
</feature>